<keyword evidence="4 10" id="KW-0812">Transmembrane</keyword>
<dbReference type="Gene3D" id="2.40.170.20">
    <property type="entry name" value="TonB-dependent receptor, beta-barrel domain"/>
    <property type="match status" value="1"/>
</dbReference>
<accession>A0A1D7QPC9</accession>
<evidence type="ECO:0000256" key="7">
    <source>
        <dbReference type="ARBA" id="ARBA00023136"/>
    </source>
</evidence>
<evidence type="ECO:0000313" key="16">
    <source>
        <dbReference type="Proteomes" id="UP000094313"/>
    </source>
</evidence>
<dbReference type="Pfam" id="PF07715">
    <property type="entry name" value="Plug"/>
    <property type="match status" value="1"/>
</dbReference>
<proteinExistence type="inferred from homology"/>
<evidence type="ECO:0000256" key="9">
    <source>
        <dbReference type="ARBA" id="ARBA00023237"/>
    </source>
</evidence>
<dbReference type="Gene3D" id="2.60.40.1120">
    <property type="entry name" value="Carboxypeptidase-like, regulatory domain"/>
    <property type="match status" value="1"/>
</dbReference>
<dbReference type="InterPro" id="IPR023997">
    <property type="entry name" value="TonB-dep_OMP_SusC/RagA_CS"/>
</dbReference>
<dbReference type="RefSeq" id="WP_069382194.1">
    <property type="nucleotide sequence ID" value="NZ_CP017141.1"/>
</dbReference>
<dbReference type="Pfam" id="PF00593">
    <property type="entry name" value="TonB_dep_Rec_b-barrel"/>
    <property type="match status" value="1"/>
</dbReference>
<dbReference type="PANTHER" id="PTHR30069:SF29">
    <property type="entry name" value="HEMOGLOBIN AND HEMOGLOBIN-HAPTOGLOBIN-BINDING PROTEIN 1-RELATED"/>
    <property type="match status" value="1"/>
</dbReference>
<evidence type="ECO:0000256" key="6">
    <source>
        <dbReference type="ARBA" id="ARBA00023077"/>
    </source>
</evidence>
<keyword evidence="3 10" id="KW-1134">Transmembrane beta strand</keyword>
<organism evidence="15 16">
    <name type="scientific">Pedobacter steynii</name>
    <dbReference type="NCBI Taxonomy" id="430522"/>
    <lineage>
        <taxon>Bacteria</taxon>
        <taxon>Pseudomonadati</taxon>
        <taxon>Bacteroidota</taxon>
        <taxon>Sphingobacteriia</taxon>
        <taxon>Sphingobacteriales</taxon>
        <taxon>Sphingobacteriaceae</taxon>
        <taxon>Pedobacter</taxon>
    </lineage>
</organism>
<dbReference type="GO" id="GO:0015344">
    <property type="term" value="F:siderophore uptake transmembrane transporter activity"/>
    <property type="evidence" value="ECO:0007669"/>
    <property type="project" value="TreeGrafter"/>
</dbReference>
<dbReference type="EMBL" id="CP017141">
    <property type="protein sequence ID" value="AOM80536.1"/>
    <property type="molecule type" value="Genomic_DNA"/>
</dbReference>
<evidence type="ECO:0000256" key="11">
    <source>
        <dbReference type="RuleBase" id="RU003357"/>
    </source>
</evidence>
<evidence type="ECO:0000256" key="5">
    <source>
        <dbReference type="ARBA" id="ARBA00022729"/>
    </source>
</evidence>
<keyword evidence="2 10" id="KW-0813">Transport</keyword>
<dbReference type="InterPro" id="IPR008969">
    <property type="entry name" value="CarboxyPept-like_regulatory"/>
</dbReference>
<evidence type="ECO:0000256" key="12">
    <source>
        <dbReference type="SAM" id="SignalP"/>
    </source>
</evidence>
<dbReference type="InterPro" id="IPR023996">
    <property type="entry name" value="TonB-dep_OMP_SusC/RagA"/>
</dbReference>
<name>A0A1D7QPC9_9SPHI</name>
<dbReference type="AlphaFoldDB" id="A0A1D7QPC9"/>
<dbReference type="NCBIfam" id="TIGR04056">
    <property type="entry name" value="OMP_RagA_SusC"/>
    <property type="match status" value="1"/>
</dbReference>
<dbReference type="SUPFAM" id="SSF56935">
    <property type="entry name" value="Porins"/>
    <property type="match status" value="1"/>
</dbReference>
<sequence>MKKVLLFFSVLLFCCSIANAQNKTITGTVTAKEDKQPIPGASIKVEGTSIGTVTSGNGKFSIQVPANSTLLISYIGYTAQKVAVGAQNDYQIVLVEDSKSLEEVVVTSFGIQRDKKTLGYGVSKVSAESLTKAPTPDITNALAGKVAGVQISGSGGGFTSSNVTIRGFSSITRSNQPLYVIDGVPIDNGGGGNSVNAGVASSSRASDVNPEDIESISVLKGAAATVLYGSRAASGVILITTKKGKQGTKSEVSFTSNTSWGSINRFPEYQNDYAQGSRGIYGKNDTPEQRYKWDPKSTSWGPRIAGQQVTDILGNTVTLQAYPDNVRDILQTQLALDNTINFSGANEKYNYRISYGNNTQDALVPGNKLYKNTFSGNMGASITDKLKMNTSFSYINNKSNRTQAGNQGANPLWRAIYAPRSYDVSGLPVTDAQGGQIWYSSSEENPYWSIDHITTTQELNRFFGNLNLKYDFTSWLQADLKVGVDVFNNNFVGFDDKGVRSNGNTASAGAGGIVERQNMTRNLSSYFTLTANKTYGDYNLSATLGNEILSNYDKSIVATGKSITIPGFANLKNFTTFSAEDSFFRTRLMGFFGDISVGYKSYLNLNVKARNDFSSTLSKKNRSIFYPAVAISFVPTEAFPELKGKVLTSAKIRANVGEVGKGANAYDASTVYGTAGASDGFSSTAVNFPFNNMAGYTYANTSGNEDILPEFTREIELGTELSFFDNRLSLDLSVYKRDSRNLIFNVPVPASSGFTSQVKNAGKLSTKGLEFLLSGTPVKTSSFTWDAMLNFTTFKSVVKELAPGVSLISLGGFTSPNVQAVAGQPYGLIYSNMYQRDNQGRMVIKANGLPQATNEVGPVGNPNPKFTAGLTNSFTYKAFSFSFLLDFKYKGDILSRTVGDLRINGVAKETAEFDRFNADGTVSTPYLFEGVHADGSPNTTAVSAQDYWGLAGKYVAWEGYVLDATFLKLREATFSYLFPKELLARTKFISRLQLSVYGRNLLTYAPNFPHLDPEQNVLGVGNARGLEFGIQPVARTFGATLRATF</sequence>
<dbReference type="PANTHER" id="PTHR30069">
    <property type="entry name" value="TONB-DEPENDENT OUTER MEMBRANE RECEPTOR"/>
    <property type="match status" value="1"/>
</dbReference>
<dbReference type="InterPro" id="IPR037066">
    <property type="entry name" value="Plug_dom_sf"/>
</dbReference>
<dbReference type="Gene3D" id="2.170.130.10">
    <property type="entry name" value="TonB-dependent receptor, plug domain"/>
    <property type="match status" value="1"/>
</dbReference>
<gene>
    <name evidence="15" type="ORF">BFS30_27300</name>
</gene>
<protein>
    <recommendedName>
        <fullName evidence="17">TonB-linked outer membrane protein, SusC/RagA family</fullName>
    </recommendedName>
</protein>
<dbReference type="Proteomes" id="UP000094313">
    <property type="component" value="Chromosome"/>
</dbReference>
<keyword evidence="9 10" id="KW-0998">Cell outer membrane</keyword>
<dbReference type="InterPro" id="IPR039426">
    <property type="entry name" value="TonB-dep_rcpt-like"/>
</dbReference>
<dbReference type="PROSITE" id="PS52016">
    <property type="entry name" value="TONB_DEPENDENT_REC_3"/>
    <property type="match status" value="1"/>
</dbReference>
<evidence type="ECO:0000256" key="4">
    <source>
        <dbReference type="ARBA" id="ARBA00022692"/>
    </source>
</evidence>
<comment type="subcellular location">
    <subcellularLocation>
        <location evidence="1 10">Cell outer membrane</location>
        <topology evidence="1 10">Multi-pass membrane protein</topology>
    </subcellularLocation>
</comment>
<dbReference type="GO" id="GO:0044718">
    <property type="term" value="P:siderophore transmembrane transport"/>
    <property type="evidence" value="ECO:0007669"/>
    <property type="project" value="TreeGrafter"/>
</dbReference>
<dbReference type="OrthoDB" id="9768177at2"/>
<evidence type="ECO:0000313" key="15">
    <source>
        <dbReference type="EMBL" id="AOM80536.1"/>
    </source>
</evidence>
<evidence type="ECO:0000256" key="1">
    <source>
        <dbReference type="ARBA" id="ARBA00004571"/>
    </source>
</evidence>
<dbReference type="InterPro" id="IPR000531">
    <property type="entry name" value="Beta-barrel_TonB"/>
</dbReference>
<evidence type="ECO:0000259" key="13">
    <source>
        <dbReference type="Pfam" id="PF00593"/>
    </source>
</evidence>
<feature type="domain" description="TonB-dependent receptor plug" evidence="14">
    <location>
        <begin position="116"/>
        <end position="236"/>
    </location>
</feature>
<feature type="signal peptide" evidence="12">
    <location>
        <begin position="1"/>
        <end position="20"/>
    </location>
</feature>
<keyword evidence="6 11" id="KW-0798">TonB box</keyword>
<keyword evidence="8" id="KW-0675">Receptor</keyword>
<evidence type="ECO:0000256" key="3">
    <source>
        <dbReference type="ARBA" id="ARBA00022452"/>
    </source>
</evidence>
<reference evidence="15 16" key="1">
    <citation type="submission" date="2016-08" db="EMBL/GenBank/DDBJ databases">
        <authorList>
            <person name="Seilhamer J.J."/>
        </authorList>
    </citation>
    <scope>NUCLEOTIDE SEQUENCE [LARGE SCALE GENOMIC DNA]</scope>
    <source>
        <strain evidence="15 16">DX4</strain>
    </source>
</reference>
<dbReference type="NCBIfam" id="TIGR04057">
    <property type="entry name" value="SusC_RagA_signa"/>
    <property type="match status" value="1"/>
</dbReference>
<evidence type="ECO:0008006" key="17">
    <source>
        <dbReference type="Google" id="ProtNLM"/>
    </source>
</evidence>
<evidence type="ECO:0000256" key="2">
    <source>
        <dbReference type="ARBA" id="ARBA00022448"/>
    </source>
</evidence>
<evidence type="ECO:0000256" key="8">
    <source>
        <dbReference type="ARBA" id="ARBA00023170"/>
    </source>
</evidence>
<dbReference type="InterPro" id="IPR012910">
    <property type="entry name" value="Plug_dom"/>
</dbReference>
<dbReference type="SUPFAM" id="SSF49464">
    <property type="entry name" value="Carboxypeptidase regulatory domain-like"/>
    <property type="match status" value="1"/>
</dbReference>
<dbReference type="KEGG" id="psty:BFS30_27300"/>
<dbReference type="GO" id="GO:0009279">
    <property type="term" value="C:cell outer membrane"/>
    <property type="evidence" value="ECO:0007669"/>
    <property type="project" value="UniProtKB-SubCell"/>
</dbReference>
<comment type="similarity">
    <text evidence="10 11">Belongs to the TonB-dependent receptor family.</text>
</comment>
<dbReference type="Pfam" id="PF13715">
    <property type="entry name" value="CarbopepD_reg_2"/>
    <property type="match status" value="1"/>
</dbReference>
<dbReference type="InterPro" id="IPR036942">
    <property type="entry name" value="Beta-barrel_TonB_sf"/>
</dbReference>
<feature type="chain" id="PRO_5009098958" description="TonB-linked outer membrane protein, SusC/RagA family" evidence="12">
    <location>
        <begin position="21"/>
        <end position="1045"/>
    </location>
</feature>
<evidence type="ECO:0000256" key="10">
    <source>
        <dbReference type="PROSITE-ProRule" id="PRU01360"/>
    </source>
</evidence>
<feature type="domain" description="TonB-dependent receptor-like beta-barrel" evidence="13">
    <location>
        <begin position="422"/>
        <end position="892"/>
    </location>
</feature>
<keyword evidence="7 10" id="KW-0472">Membrane</keyword>
<evidence type="ECO:0000259" key="14">
    <source>
        <dbReference type="Pfam" id="PF07715"/>
    </source>
</evidence>
<keyword evidence="16" id="KW-1185">Reference proteome</keyword>
<keyword evidence="5 12" id="KW-0732">Signal</keyword>